<protein>
    <recommendedName>
        <fullName evidence="3">Sporulation stage II protein D amidase enhancer LytB N-terminal domain-containing protein</fullName>
    </recommendedName>
</protein>
<dbReference type="GO" id="GO:0030435">
    <property type="term" value="P:sporulation resulting in formation of a cellular spore"/>
    <property type="evidence" value="ECO:0007669"/>
    <property type="project" value="InterPro"/>
</dbReference>
<keyword evidence="5" id="KW-1185">Reference proteome</keyword>
<dbReference type="AlphaFoldDB" id="A0A3S9SWM1"/>
<evidence type="ECO:0000313" key="4">
    <source>
        <dbReference type="EMBL" id="AZR72632.1"/>
    </source>
</evidence>
<dbReference type="PANTHER" id="PTHR30032:SF4">
    <property type="entry name" value="AMIDASE ENHANCER"/>
    <property type="match status" value="1"/>
</dbReference>
<dbReference type="KEGG" id="aft:BBF96_04050"/>
<proteinExistence type="predicted"/>
<sequence>MNYSKYYRTFFVIIGIILFLGIVYLFLPEAKGEEYIENLYQEAKEAYYSGNLDNAIKKYKEILRYQPGSRAALYLATIYEELGNYAMAKEQYKSYLHNNPMDLEVQLDLAIADFNLGNLDISKKGLTKVLTSQDVNPYLKREAAYYLSKISTMMGNYSEALQYVNQAIKADLRYVLAVVQKGWIYELMDQPEEAIKYYLNALRLDGSLKGIQRRLGLLYLKIKDYDNAYYHFDRALSENKKDQLSKEKLNWLEQKFPGRFKRLSTPPTPEDLPKKVTFRQVTPLTDDEKIKLIRVGLFGGEPQKVIFFRVGADFRVEDRNGTLLTTGRTGEIWKVEQKKGYYELVKYPEGKIVKFTGPIKVKTEKYAPILIHQVQFGKGYFWAGKEDRQYRGQVEFLPKTNGLTLVNILNVEEYLYSVIASEMPASWPIEALKAQTVAARTYTYYNLGKHSSEGFDLCDTVHCAAYNGIGWESHKTHKAVQETLGLIMTFNGRPINAVYSANSGGHTEDVKDVWGTDLPYLKGVSTLKSENETIFPLEPAELKSWLRKVPESYSLEPQFSNPVHYRWQRRVSRSFIEDRLNIGRLQELKVTGRGRGGSVTSILAVGTKGQVELKHSLRSKLGGLRSNRFFIRPEYENGQLTAFVFYGGGWGHNVGMDQVAAAGMAKEGFTFDQILKHFYTGIELTKLY</sequence>
<dbReference type="InterPro" id="IPR019734">
    <property type="entry name" value="TPR_rpt"/>
</dbReference>
<evidence type="ECO:0000256" key="1">
    <source>
        <dbReference type="PROSITE-ProRule" id="PRU00339"/>
    </source>
</evidence>
<dbReference type="InterPro" id="IPR051922">
    <property type="entry name" value="Bact_Sporulation_Assoc"/>
</dbReference>
<gene>
    <name evidence="4" type="ORF">BBF96_04050</name>
</gene>
<dbReference type="Pfam" id="PF08486">
    <property type="entry name" value="SpoIID"/>
    <property type="match status" value="1"/>
</dbReference>
<dbReference type="Proteomes" id="UP000267250">
    <property type="component" value="Chromosome"/>
</dbReference>
<dbReference type="EMBL" id="CP016379">
    <property type="protein sequence ID" value="AZR72632.1"/>
    <property type="molecule type" value="Genomic_DNA"/>
</dbReference>
<dbReference type="RefSeq" id="WP_164730895.1">
    <property type="nucleotide sequence ID" value="NZ_CP016379.1"/>
</dbReference>
<dbReference type="InterPro" id="IPR013693">
    <property type="entry name" value="SpoIID/LytB_N"/>
</dbReference>
<dbReference type="GO" id="GO:0030288">
    <property type="term" value="C:outer membrane-bounded periplasmic space"/>
    <property type="evidence" value="ECO:0007669"/>
    <property type="project" value="TreeGrafter"/>
</dbReference>
<dbReference type="Pfam" id="PF13181">
    <property type="entry name" value="TPR_8"/>
    <property type="match status" value="1"/>
</dbReference>
<dbReference type="Gene3D" id="1.25.40.10">
    <property type="entry name" value="Tetratricopeptide repeat domain"/>
    <property type="match status" value="2"/>
</dbReference>
<evidence type="ECO:0000259" key="3">
    <source>
        <dbReference type="Pfam" id="PF08486"/>
    </source>
</evidence>
<reference evidence="4 5" key="1">
    <citation type="submission" date="2016-07" db="EMBL/GenBank/DDBJ databases">
        <title>Genome and transcriptome analysis of iron-reducing fermentative bacteria Anoxybacter fermentans.</title>
        <authorList>
            <person name="Zeng X."/>
            <person name="Shao Z."/>
        </authorList>
    </citation>
    <scope>NUCLEOTIDE SEQUENCE [LARGE SCALE GENOMIC DNA]</scope>
    <source>
        <strain evidence="4 5">DY22613</strain>
    </source>
</reference>
<evidence type="ECO:0000256" key="2">
    <source>
        <dbReference type="SAM" id="Phobius"/>
    </source>
</evidence>
<feature type="transmembrane region" description="Helical" evidence="2">
    <location>
        <begin position="7"/>
        <end position="27"/>
    </location>
</feature>
<evidence type="ECO:0000313" key="5">
    <source>
        <dbReference type="Proteomes" id="UP000267250"/>
    </source>
</evidence>
<dbReference type="NCBIfam" id="TIGR02669">
    <property type="entry name" value="SpoIID_LytB"/>
    <property type="match status" value="1"/>
</dbReference>
<feature type="repeat" description="TPR" evidence="1">
    <location>
        <begin position="209"/>
        <end position="242"/>
    </location>
</feature>
<dbReference type="InterPro" id="IPR011990">
    <property type="entry name" value="TPR-like_helical_dom_sf"/>
</dbReference>
<keyword evidence="1" id="KW-0802">TPR repeat</keyword>
<keyword evidence="2" id="KW-0472">Membrane</keyword>
<dbReference type="InterPro" id="IPR013486">
    <property type="entry name" value="SpoIID/LytB"/>
</dbReference>
<organism evidence="4 5">
    <name type="scientific">Anoxybacter fermentans</name>
    <dbReference type="NCBI Taxonomy" id="1323375"/>
    <lineage>
        <taxon>Bacteria</taxon>
        <taxon>Bacillati</taxon>
        <taxon>Bacillota</taxon>
        <taxon>Clostridia</taxon>
        <taxon>Halanaerobiales</taxon>
        <taxon>Anoxybacter</taxon>
    </lineage>
</organism>
<keyword evidence="2" id="KW-0812">Transmembrane</keyword>
<dbReference type="PANTHER" id="PTHR30032">
    <property type="entry name" value="N-ACETYLMURAMOYL-L-ALANINE AMIDASE-RELATED"/>
    <property type="match status" value="1"/>
</dbReference>
<dbReference type="PROSITE" id="PS50005">
    <property type="entry name" value="TPR"/>
    <property type="match status" value="2"/>
</dbReference>
<feature type="repeat" description="TPR" evidence="1">
    <location>
        <begin position="69"/>
        <end position="102"/>
    </location>
</feature>
<keyword evidence="2" id="KW-1133">Transmembrane helix</keyword>
<name>A0A3S9SWM1_9FIRM</name>
<dbReference type="SMART" id="SM00028">
    <property type="entry name" value="TPR"/>
    <property type="match status" value="5"/>
</dbReference>
<dbReference type="SUPFAM" id="SSF48452">
    <property type="entry name" value="TPR-like"/>
    <property type="match status" value="1"/>
</dbReference>
<dbReference type="Pfam" id="PF13432">
    <property type="entry name" value="TPR_16"/>
    <property type="match status" value="1"/>
</dbReference>
<accession>A0A3S9SWM1</accession>
<feature type="domain" description="Sporulation stage II protein D amidase enhancer LytB N-terminal" evidence="3">
    <location>
        <begin position="401"/>
        <end position="490"/>
    </location>
</feature>